<accession>A0A6H5H7K2</accession>
<keyword evidence="3" id="KW-1185">Reference proteome</keyword>
<reference evidence="2 3" key="1">
    <citation type="submission" date="2020-02" db="EMBL/GenBank/DDBJ databases">
        <authorList>
            <person name="Ferguson B K."/>
        </authorList>
    </citation>
    <scope>NUCLEOTIDE SEQUENCE [LARGE SCALE GENOMIC DNA]</scope>
</reference>
<dbReference type="PANTHER" id="PTHR48209:SF2">
    <property type="entry name" value="FI24008P1"/>
    <property type="match status" value="1"/>
</dbReference>
<feature type="non-terminal residue" evidence="2">
    <location>
        <position position="1"/>
    </location>
</feature>
<dbReference type="InterPro" id="IPR016024">
    <property type="entry name" value="ARM-type_fold"/>
</dbReference>
<dbReference type="AlphaFoldDB" id="A0A6H5H7K2"/>
<sequence>GRGDSRKIMWAVRRRADLVNRPLLLTFQRPRAPQNRRRRMMKRRWRKRMTMRRIRRMMMRTMAMMKRRRRKRRRRRRRRGEDDDEDDDYDEEEEEEKDEEEDDDDDEEDDDDDDDEVDDDARRRHRFETGAILYEKIVPKSRTNCNIITSGGDEVQTQFRNVLRIFTSLVSSLFHIPTLTLALGKSSNIIRVYFSPSKDVTVVPLTGRHFLDIRSRSMRQHIICTFHWSISKKQTFRFHKTRMVWRRSQQLRWQVSKYHFQQHQGGRNRAAPQARQYRPQFTPSPTELPLACTYSWKTNFF</sequence>
<feature type="compositionally biased region" description="Acidic residues" evidence="1">
    <location>
        <begin position="82"/>
        <end position="119"/>
    </location>
</feature>
<name>A0A6H5H7K2_9HEMI</name>
<feature type="region of interest" description="Disordered" evidence="1">
    <location>
        <begin position="61"/>
        <end position="121"/>
    </location>
</feature>
<evidence type="ECO:0000256" key="1">
    <source>
        <dbReference type="SAM" id="MobiDB-lite"/>
    </source>
</evidence>
<dbReference type="PANTHER" id="PTHR48209">
    <property type="entry name" value="AGL056WP"/>
    <property type="match status" value="1"/>
</dbReference>
<dbReference type="Proteomes" id="UP000479000">
    <property type="component" value="Unassembled WGS sequence"/>
</dbReference>
<protein>
    <submittedName>
        <fullName evidence="2">Uncharacterized protein</fullName>
    </submittedName>
</protein>
<organism evidence="2 3">
    <name type="scientific">Nesidiocoris tenuis</name>
    <dbReference type="NCBI Taxonomy" id="355587"/>
    <lineage>
        <taxon>Eukaryota</taxon>
        <taxon>Metazoa</taxon>
        <taxon>Ecdysozoa</taxon>
        <taxon>Arthropoda</taxon>
        <taxon>Hexapoda</taxon>
        <taxon>Insecta</taxon>
        <taxon>Pterygota</taxon>
        <taxon>Neoptera</taxon>
        <taxon>Paraneoptera</taxon>
        <taxon>Hemiptera</taxon>
        <taxon>Heteroptera</taxon>
        <taxon>Panheteroptera</taxon>
        <taxon>Cimicomorpha</taxon>
        <taxon>Miridae</taxon>
        <taxon>Dicyphina</taxon>
        <taxon>Nesidiocoris</taxon>
    </lineage>
</organism>
<evidence type="ECO:0000313" key="3">
    <source>
        <dbReference type="Proteomes" id="UP000479000"/>
    </source>
</evidence>
<proteinExistence type="predicted"/>
<gene>
    <name evidence="2" type="ORF">NTEN_LOCUS16718</name>
</gene>
<dbReference type="EMBL" id="CADCXU010024284">
    <property type="protein sequence ID" value="CAB0011828.1"/>
    <property type="molecule type" value="Genomic_DNA"/>
</dbReference>
<evidence type="ECO:0000313" key="2">
    <source>
        <dbReference type="EMBL" id="CAB0011828.1"/>
    </source>
</evidence>
<dbReference type="SUPFAM" id="SSF48371">
    <property type="entry name" value="ARM repeat"/>
    <property type="match status" value="1"/>
</dbReference>
<feature type="compositionally biased region" description="Basic residues" evidence="1">
    <location>
        <begin position="65"/>
        <end position="78"/>
    </location>
</feature>